<keyword evidence="13" id="KW-1185">Reference proteome</keyword>
<comment type="caution">
    <text evidence="12">The sequence shown here is derived from an EMBL/GenBank/DDBJ whole genome shotgun (WGS) entry which is preliminary data.</text>
</comment>
<dbReference type="EC" id="7.-.-.-" evidence="10"/>
<keyword evidence="5 10" id="KW-0812">Transmembrane</keyword>
<keyword evidence="7 10" id="KW-0249">Electron transport</keyword>
<evidence type="ECO:0000256" key="5">
    <source>
        <dbReference type="ARBA" id="ARBA00022692"/>
    </source>
</evidence>
<comment type="subcellular location">
    <subcellularLocation>
        <location evidence="10">Cell membrane</location>
        <topology evidence="10">Multi-pass membrane protein</topology>
    </subcellularLocation>
</comment>
<keyword evidence="3 10" id="KW-0285">Flavoprotein</keyword>
<evidence type="ECO:0000256" key="6">
    <source>
        <dbReference type="ARBA" id="ARBA00022967"/>
    </source>
</evidence>
<evidence type="ECO:0000256" key="7">
    <source>
        <dbReference type="ARBA" id="ARBA00022982"/>
    </source>
</evidence>
<keyword evidence="8 10" id="KW-1133">Transmembrane helix</keyword>
<dbReference type="AlphaFoldDB" id="A0A8J6J679"/>
<dbReference type="HAMAP" id="MF_00462">
    <property type="entry name" value="RsxD_RnfD"/>
    <property type="match status" value="1"/>
</dbReference>
<dbReference type="InterPro" id="IPR007329">
    <property type="entry name" value="FMN-bd"/>
</dbReference>
<dbReference type="GO" id="GO:0055085">
    <property type="term" value="P:transmembrane transport"/>
    <property type="evidence" value="ECO:0007669"/>
    <property type="project" value="InterPro"/>
</dbReference>
<dbReference type="Proteomes" id="UP000628736">
    <property type="component" value="Unassembled WGS sequence"/>
</dbReference>
<evidence type="ECO:0000313" key="13">
    <source>
        <dbReference type="Proteomes" id="UP000628736"/>
    </source>
</evidence>
<evidence type="ECO:0000256" key="8">
    <source>
        <dbReference type="ARBA" id="ARBA00022989"/>
    </source>
</evidence>
<feature type="transmembrane region" description="Helical" evidence="10">
    <location>
        <begin position="213"/>
        <end position="230"/>
    </location>
</feature>
<dbReference type="PANTHER" id="PTHR30578:SF0">
    <property type="entry name" value="ION-TRANSLOCATING OXIDOREDUCTASE COMPLEX SUBUNIT D"/>
    <property type="match status" value="1"/>
</dbReference>
<protein>
    <recommendedName>
        <fullName evidence="10">Ion-translocating oxidoreductase complex subunit D</fullName>
        <ecNumber evidence="10">7.-.-.-</ecNumber>
    </recommendedName>
    <alternativeName>
        <fullName evidence="10">Rnf electron transport complex subunit D</fullName>
    </alternativeName>
</protein>
<comment type="cofactor">
    <cofactor evidence="10">
        <name>FMN</name>
        <dbReference type="ChEBI" id="CHEBI:58210"/>
    </cofactor>
</comment>
<comment type="subunit">
    <text evidence="10">The complex is composed of six subunits: RnfA, RnfB, RnfC, RnfD, RnfE and RnfG.</text>
</comment>
<dbReference type="GO" id="GO:0005886">
    <property type="term" value="C:plasma membrane"/>
    <property type="evidence" value="ECO:0007669"/>
    <property type="project" value="UniProtKB-SubCell"/>
</dbReference>
<evidence type="ECO:0000256" key="3">
    <source>
        <dbReference type="ARBA" id="ARBA00022630"/>
    </source>
</evidence>
<dbReference type="Pfam" id="PF03116">
    <property type="entry name" value="NQR2_RnfD_RnfE"/>
    <property type="match status" value="1"/>
</dbReference>
<evidence type="ECO:0000256" key="1">
    <source>
        <dbReference type="ARBA" id="ARBA00022448"/>
    </source>
</evidence>
<keyword evidence="6 10" id="KW-1278">Translocase</keyword>
<dbReference type="InterPro" id="IPR004338">
    <property type="entry name" value="NqrB/RnfD"/>
</dbReference>
<dbReference type="GO" id="GO:0022900">
    <property type="term" value="P:electron transport chain"/>
    <property type="evidence" value="ECO:0007669"/>
    <property type="project" value="UniProtKB-UniRule"/>
</dbReference>
<feature type="transmembrane region" description="Helical" evidence="10">
    <location>
        <begin position="372"/>
        <end position="390"/>
    </location>
</feature>
<evidence type="ECO:0000259" key="11">
    <source>
        <dbReference type="SMART" id="SM00900"/>
    </source>
</evidence>
<feature type="modified residue" description="FMN phosphoryl threonine" evidence="10">
    <location>
        <position position="162"/>
    </location>
</feature>
<comment type="caution">
    <text evidence="10">Lacks conserved residue(s) required for the propagation of feature annotation.</text>
</comment>
<keyword evidence="1 10" id="KW-0813">Transport</keyword>
<keyword evidence="9 10" id="KW-0472">Membrane</keyword>
<comment type="function">
    <text evidence="10">Part of a membrane-bound complex that couples electron transfer with translocation of ions across the membrane.</text>
</comment>
<dbReference type="Pfam" id="PF04205">
    <property type="entry name" value="FMN_bind"/>
    <property type="match status" value="1"/>
</dbReference>
<dbReference type="EMBL" id="JACOPO010000001">
    <property type="protein sequence ID" value="MBC5721290.1"/>
    <property type="molecule type" value="Genomic_DNA"/>
</dbReference>
<keyword evidence="4 10" id="KW-0288">FMN</keyword>
<feature type="domain" description="FMN-binding" evidence="11">
    <location>
        <begin position="454"/>
        <end position="537"/>
    </location>
</feature>
<feature type="transmembrane region" description="Helical" evidence="10">
    <location>
        <begin position="21"/>
        <end position="41"/>
    </location>
</feature>
<dbReference type="NCBIfam" id="TIGR01946">
    <property type="entry name" value="rnfD"/>
    <property type="match status" value="1"/>
</dbReference>
<keyword evidence="2 10" id="KW-0597">Phosphoprotein</keyword>
<accession>A0A8J6J679</accession>
<comment type="similarity">
    <text evidence="10">Belongs to the NqrB/RnfD family.</text>
</comment>
<dbReference type="SMART" id="SM00900">
    <property type="entry name" value="FMN_bind"/>
    <property type="match status" value="1"/>
</dbReference>
<feature type="transmembrane region" description="Helical" evidence="10">
    <location>
        <begin position="47"/>
        <end position="65"/>
    </location>
</feature>
<feature type="transmembrane region" description="Helical" evidence="10">
    <location>
        <begin position="97"/>
        <end position="115"/>
    </location>
</feature>
<organism evidence="12 13">
    <name type="scientific">Flintibacter hominis</name>
    <dbReference type="NCBI Taxonomy" id="2763048"/>
    <lineage>
        <taxon>Bacteria</taxon>
        <taxon>Bacillati</taxon>
        <taxon>Bacillota</taxon>
        <taxon>Clostridia</taxon>
        <taxon>Eubacteriales</taxon>
        <taxon>Flintibacter</taxon>
    </lineage>
</organism>
<evidence type="ECO:0000313" key="12">
    <source>
        <dbReference type="EMBL" id="MBC5721290.1"/>
    </source>
</evidence>
<evidence type="ECO:0000256" key="9">
    <source>
        <dbReference type="ARBA" id="ARBA00023136"/>
    </source>
</evidence>
<reference evidence="12" key="1">
    <citation type="submission" date="2020-08" db="EMBL/GenBank/DDBJ databases">
        <title>Genome public.</title>
        <authorList>
            <person name="Liu C."/>
            <person name="Sun Q."/>
        </authorList>
    </citation>
    <scope>NUCLEOTIDE SEQUENCE</scope>
    <source>
        <strain evidence="12">NSJ-23</strain>
    </source>
</reference>
<dbReference type="RefSeq" id="WP_186851814.1">
    <property type="nucleotide sequence ID" value="NZ_JACOPO010000001.1"/>
</dbReference>
<proteinExistence type="inferred from homology"/>
<dbReference type="PANTHER" id="PTHR30578">
    <property type="entry name" value="ELECTRON TRANSPORT COMPLEX PROTEIN RNFD"/>
    <property type="match status" value="1"/>
</dbReference>
<name>A0A8J6J679_9FIRM</name>
<evidence type="ECO:0000256" key="10">
    <source>
        <dbReference type="HAMAP-Rule" id="MF_00462"/>
    </source>
</evidence>
<dbReference type="GO" id="GO:0010181">
    <property type="term" value="F:FMN binding"/>
    <property type="evidence" value="ECO:0007669"/>
    <property type="project" value="InterPro"/>
</dbReference>
<evidence type="ECO:0000256" key="2">
    <source>
        <dbReference type="ARBA" id="ARBA00022553"/>
    </source>
</evidence>
<feature type="transmembrane region" description="Helical" evidence="10">
    <location>
        <begin position="236"/>
        <end position="256"/>
    </location>
</feature>
<sequence>MGPDLMPVRRMSPQLRQPANTRAMMVDVMVALVPALAMGVFMFGVRVLVLAAISVASCVLFEFLYRRMVGESDSVRDLSACVTGLLLAMSLPATASYWVPVLGGAFAIVVVKQFYGGLGKNFMNPALGGRMLLATFPMLMTNWSEAMDRLPLLGVDAVSAATPMSYLHQGVLPPQELSQLLLGQRGGCMGEVSAFMLLLGGGYLLLRQVISPRIPLAYLGTVALLTFLFPQGNDPVAWMLAQLCGGGLLLGAFFFATDPVTSPVTPRGQLMFGVGCGLLTVLLRYHSSYPEGVGWAILTMNCCVWLLDRAGMPRRFGEKNLAAVQSWLGRFRAHMSDIKFVKPQFSLFTKALQEGKMPGEAHLDQIRSQAVILSRLGVVVLAVGVMIFGVHRYTDLDTVRAQNREQRELLAQVMPQASFSSETPYRAAGALSILGGYSGENELLGYCVEVQSQGFGGPITMVVGVDLDGKVTGVAVTDHRENRDTGAKALTPAALSRYVGKAGTIRASGSNSVDAVSGATATSHAITAGVNRALAIVANLDTEGADIYYEDSEAG</sequence>
<gene>
    <name evidence="10" type="primary">rnfD</name>
    <name evidence="12" type="ORF">H8S11_00395</name>
</gene>
<keyword evidence="10" id="KW-1003">Cell membrane</keyword>
<evidence type="ECO:0000256" key="4">
    <source>
        <dbReference type="ARBA" id="ARBA00022643"/>
    </source>
</evidence>
<dbReference type="InterPro" id="IPR011303">
    <property type="entry name" value="RnfD_bac"/>
</dbReference>